<name>A0A0J9TK48_PLAVI</name>
<protein>
    <submittedName>
        <fullName evidence="1">Uncharacterized protein</fullName>
    </submittedName>
</protein>
<evidence type="ECO:0000313" key="1">
    <source>
        <dbReference type="EMBL" id="KMZ95142.1"/>
    </source>
</evidence>
<dbReference type="Pfam" id="PF05795">
    <property type="entry name" value="Plasmodium_Vir"/>
    <property type="match status" value="2"/>
</dbReference>
<dbReference type="EMBL" id="KQ235000">
    <property type="protein sequence ID" value="KMZ95142.1"/>
    <property type="molecule type" value="Genomic_DNA"/>
</dbReference>
<reference evidence="1 2" key="1">
    <citation type="submission" date="2011-08" db="EMBL/GenBank/DDBJ databases">
        <title>The Genome Sequence of Plasmodium vivax Mauritania I.</title>
        <authorList>
            <consortium name="The Broad Institute Genome Sequencing Platform"/>
            <consortium name="The Broad Institute Genome Sequencing Center for Infectious Disease"/>
            <person name="Neafsey D."/>
            <person name="Carlton J."/>
            <person name="Barnwell J."/>
            <person name="Collins W."/>
            <person name="Escalante A."/>
            <person name="Mullikin J."/>
            <person name="Saul A."/>
            <person name="Guigo R."/>
            <person name="Camara F."/>
            <person name="Young S.K."/>
            <person name="Zeng Q."/>
            <person name="Gargeya S."/>
            <person name="Fitzgerald M."/>
            <person name="Haas B."/>
            <person name="Abouelleil A."/>
            <person name="Alvarado L."/>
            <person name="Arachchi H.M."/>
            <person name="Berlin A."/>
            <person name="Brown A."/>
            <person name="Chapman S.B."/>
            <person name="Chen Z."/>
            <person name="Dunbar C."/>
            <person name="Freedman E."/>
            <person name="Gearin G."/>
            <person name="Gellesch M."/>
            <person name="Goldberg J."/>
            <person name="Griggs A."/>
            <person name="Gujja S."/>
            <person name="Heiman D."/>
            <person name="Howarth C."/>
            <person name="Larson L."/>
            <person name="Lui A."/>
            <person name="MacDonald P.J.P."/>
            <person name="Montmayeur A."/>
            <person name="Murphy C."/>
            <person name="Neiman D."/>
            <person name="Pearson M."/>
            <person name="Priest M."/>
            <person name="Roberts A."/>
            <person name="Saif S."/>
            <person name="Shea T."/>
            <person name="Shenoy N."/>
            <person name="Sisk P."/>
            <person name="Stolte C."/>
            <person name="Sykes S."/>
            <person name="Wortman J."/>
            <person name="Nusbaum C."/>
            <person name="Birren B."/>
        </authorList>
    </citation>
    <scope>NUCLEOTIDE SEQUENCE [LARGE SCALE GENOMIC DNA]</scope>
    <source>
        <strain evidence="1 2">Mauritania I</strain>
    </source>
</reference>
<dbReference type="Proteomes" id="UP000053776">
    <property type="component" value="Unassembled WGS sequence"/>
</dbReference>
<proteinExistence type="predicted"/>
<dbReference type="InterPro" id="IPR008780">
    <property type="entry name" value="Plasmodium_Vir"/>
</dbReference>
<organism evidence="1 2">
    <name type="scientific">Plasmodium vivax Mauritania I</name>
    <dbReference type="NCBI Taxonomy" id="1035515"/>
    <lineage>
        <taxon>Eukaryota</taxon>
        <taxon>Sar</taxon>
        <taxon>Alveolata</taxon>
        <taxon>Apicomplexa</taxon>
        <taxon>Aconoidasida</taxon>
        <taxon>Haemosporida</taxon>
        <taxon>Plasmodiidae</taxon>
        <taxon>Plasmodium</taxon>
        <taxon>Plasmodium (Plasmodium)</taxon>
    </lineage>
</organism>
<gene>
    <name evidence="1" type="ORF">PVMG_06009</name>
</gene>
<dbReference type="OrthoDB" id="10293048at2759"/>
<sequence length="539" mass="63192">MSFPSEEFYNKLNEEPFNTPIYHHFCKHISSTLKPDNRNIELCYKVVKYLIINAYDHKEKLACKDCNLLNYWIFDQIKSINGEDKTKINIAYGYISHVMSDIMKKYYKSNENKCTFDIYIPFDQNWEAKKEFYEYCQDYKEIKEKKVLTDIGCEKYRDYPKRKPHLLDKFKQILSDDNLKNCPNSDGETGGCDPNVLFAEFSKINDFSETRNDLPDESSKLFLGLSKKNTATAASVAGVSLLGLTLFKKIIDLPSIELPSEIFYHNLKTSYKKLYQHYEECTSLDYPHNKDLKVKKICAKLIKYLKNNYKEQNDSKLKDHHCNLLSHWIYEQLAINFNINTNIPFRIYGNLKLILSDVLNGPNASQAHKCLRDVSVFAFDNWKDRKELYDYCVDYDKIMELANSSYENCKKYKEYIQGKSKLYDNFEKLYIQSYKENNVEFYNKCKSYNPKSVIRELNCEKKKLAQEKEIAGAHGPNLLDSTPSGQNSDSTKTFGNVFLGVVVTSMTSGMLYKVNKILIKTYQQYKLFNNLFYIRINSK</sequence>
<accession>A0A0J9TK48</accession>
<evidence type="ECO:0000313" key="2">
    <source>
        <dbReference type="Proteomes" id="UP000053776"/>
    </source>
</evidence>
<dbReference type="AlphaFoldDB" id="A0A0J9TK48"/>